<gene>
    <name evidence="2" type="ORF">E5982_09455</name>
</gene>
<dbReference type="EMBL" id="SSTM01000009">
    <property type="protein sequence ID" value="TJW09489.1"/>
    <property type="molecule type" value="Genomic_DNA"/>
</dbReference>
<evidence type="ECO:0000313" key="3">
    <source>
        <dbReference type="Proteomes" id="UP000309454"/>
    </source>
</evidence>
<dbReference type="NCBIfam" id="TIGR03915">
    <property type="entry name" value="SAM_7_link_chp"/>
    <property type="match status" value="1"/>
</dbReference>
<dbReference type="InterPro" id="IPR023875">
    <property type="entry name" value="DNA_repair_put"/>
</dbReference>
<dbReference type="Pfam" id="PF13566">
    <property type="entry name" value="DUF4130"/>
    <property type="match status" value="1"/>
</dbReference>
<evidence type="ECO:0000259" key="1">
    <source>
        <dbReference type="Pfam" id="PF13566"/>
    </source>
</evidence>
<dbReference type="AlphaFoldDB" id="A0A4T9T5V9"/>
<dbReference type="OrthoDB" id="5290748at2"/>
<organism evidence="2 3">
    <name type="scientific">Parvibacter caecicola</name>
    <dbReference type="NCBI Taxonomy" id="747645"/>
    <lineage>
        <taxon>Bacteria</taxon>
        <taxon>Bacillati</taxon>
        <taxon>Actinomycetota</taxon>
        <taxon>Coriobacteriia</taxon>
        <taxon>Coriobacteriales</taxon>
        <taxon>Coriobacteriaceae</taxon>
        <taxon>Parvibacter</taxon>
    </lineage>
</organism>
<dbReference type="RefSeq" id="WP_136846225.1">
    <property type="nucleotide sequence ID" value="NZ_SSTM01000009.1"/>
</dbReference>
<proteinExistence type="predicted"/>
<dbReference type="Proteomes" id="UP000309454">
    <property type="component" value="Unassembled WGS sequence"/>
</dbReference>
<name>A0A4T9T5V9_9ACTN</name>
<reference evidence="2 3" key="1">
    <citation type="submission" date="2019-04" db="EMBL/GenBank/DDBJ databases">
        <title>Microbes associate with the intestines of laboratory mice.</title>
        <authorList>
            <person name="Navarre W."/>
            <person name="Wong E."/>
            <person name="Huang K.C."/>
            <person name="Tropini C."/>
            <person name="Ng K."/>
            <person name="Yu B."/>
        </authorList>
    </citation>
    <scope>NUCLEOTIDE SEQUENCE [LARGE SCALE GENOMIC DNA]</scope>
    <source>
        <strain evidence="2 3">NM48_B13</strain>
    </source>
</reference>
<feature type="domain" description="DUF4130" evidence="1">
    <location>
        <begin position="137"/>
        <end position="284"/>
    </location>
</feature>
<keyword evidence="3" id="KW-1185">Reference proteome</keyword>
<sequence>MQEVYDSIAYLYDGTLEGLFTAVFCAFERHEVPTDVCREADYQPRLSQLAVTIETSLQKADRVRAGILRACGRRGYRRVRRAALSDDPSAGTDVYRFVAFAMAENAKRPCHGCPRRGTCRSAFCSPRQSSCPKVVGRLIDDVTNPAVKPVHKLSVAVNRECEHMRQFLRFQELEGGLFYARCNPKANVVPLIMDHFAERFNIQPFIIYDENHAIAGISEGGDWQLVNIRDWPDHELQLPPATATEAVMADAWCRFYRALSVDCRYNPELRRQLMPKRLWKNITEVKGEA</sequence>
<comment type="caution">
    <text evidence="2">The sequence shown here is derived from an EMBL/GenBank/DDBJ whole genome shotgun (WGS) entry which is preliminary data.</text>
</comment>
<evidence type="ECO:0000313" key="2">
    <source>
        <dbReference type="EMBL" id="TJW09489.1"/>
    </source>
</evidence>
<protein>
    <submittedName>
        <fullName evidence="2">DNA metabolism protein</fullName>
    </submittedName>
</protein>
<dbReference type="InterPro" id="IPR025404">
    <property type="entry name" value="DUF4130"/>
</dbReference>
<accession>A0A4T9T5V9</accession>